<proteinExistence type="predicted"/>
<comment type="caution">
    <text evidence="2">The sequence shown here is derived from an EMBL/GenBank/DDBJ whole genome shotgun (WGS) entry which is preliminary data.</text>
</comment>
<feature type="transmembrane region" description="Helical" evidence="1">
    <location>
        <begin position="784"/>
        <end position="809"/>
    </location>
</feature>
<feature type="transmembrane region" description="Helical" evidence="1">
    <location>
        <begin position="624"/>
        <end position="642"/>
    </location>
</feature>
<dbReference type="EMBL" id="JABTTQ020000006">
    <property type="protein sequence ID" value="KAK6153519.1"/>
    <property type="molecule type" value="Genomic_DNA"/>
</dbReference>
<dbReference type="Proteomes" id="UP001318860">
    <property type="component" value="Unassembled WGS sequence"/>
</dbReference>
<accession>A0ABR0X274</accession>
<gene>
    <name evidence="2" type="ORF">DH2020_013158</name>
</gene>
<evidence type="ECO:0000313" key="3">
    <source>
        <dbReference type="Proteomes" id="UP001318860"/>
    </source>
</evidence>
<keyword evidence="3" id="KW-1185">Reference proteome</keyword>
<dbReference type="PANTHER" id="PTHR31860:SF6">
    <property type="entry name" value="HEAT-INDUCIBLE TRANSCRIPTION REPRESSOR (DUF639)"/>
    <property type="match status" value="1"/>
</dbReference>
<dbReference type="InterPro" id="IPR006927">
    <property type="entry name" value="DUF639"/>
</dbReference>
<keyword evidence="1" id="KW-0472">Membrane</keyword>
<keyword evidence="1" id="KW-1133">Transmembrane helix</keyword>
<reference evidence="2 3" key="1">
    <citation type="journal article" date="2021" name="Comput. Struct. Biotechnol. J.">
        <title>De novo genome assembly of the potent medicinal plant Rehmannia glutinosa using nanopore technology.</title>
        <authorList>
            <person name="Ma L."/>
            <person name="Dong C."/>
            <person name="Song C."/>
            <person name="Wang X."/>
            <person name="Zheng X."/>
            <person name="Niu Y."/>
            <person name="Chen S."/>
            <person name="Feng W."/>
        </authorList>
    </citation>
    <scope>NUCLEOTIDE SEQUENCE [LARGE SCALE GENOMIC DNA]</scope>
    <source>
        <strain evidence="2">DH-2019</strain>
    </source>
</reference>
<evidence type="ECO:0000256" key="1">
    <source>
        <dbReference type="SAM" id="Phobius"/>
    </source>
</evidence>
<dbReference type="Pfam" id="PF04842">
    <property type="entry name" value="DUF639"/>
    <property type="match status" value="3"/>
</dbReference>
<sequence length="854" mass="96649">MAMVSKTRNMLEGLVKDSSFKWLTKKRSVFDDEIEDMGRSPSAGKNWLPELSPAANVVVRRCSNPWSLVECVRQRRGRKRGDWQEYMPVVDACANSLTVTDKASDPLKHKSNFSRNFLEYCCLMALARSIQVIGYLDDNKFRRLTFDMMVAWEFPEAASETILQMDDDATVGIQAFSRIAPAVPVIANVVVSNKVFEVLAASTSNRLHFPVYDKYLIRLERSIRKLQSQSESSLLSSVRSERGEKILEVDGTVTTQPVLEHVGISTWPGRLTLTDHALYFEALKVVSYDKAKVYDLADDLQQVVKPELTGPWGTRLFDKAVFYKSITLSEPVVMEFPELKGHTRRDYWLAIIREVLYAHRFVCKFRISGLERDEVLLKTIFGILRVQALKEMSSTFPLCFEALLMFNVCDQLPRGDLILEKLAKMLTTTDIDRRNAVKSGNGMYSISALSLASNLGFIIGTSSGVANDSGLVVGEIAVGEMTPLEKAVKEARSSYENVVLAQATVDGAKVDGIDTNLAVMKELISPLMEFWNWLVFLLYWEEPLKSLAFCLVFTYIICRLNAERFVSQAGYICCLKSYLSASLIRFVLRPFVVPPVSVYVHAHTYTHTVVSYCHLPPYLELLGWMGYTFVILLIFVAVFMLLTRFCGQGRPIDELKVTAPPAMNTMEQLLAVQNAISQAEELIQDGNIVLLKCRALLLSIFPQSSDGPSFYINCLAAATSTGSGLGKDFRIGPDPANQEKERRKRKEKITSYFGNSLGVMFNLECYSSKIEHGTRRFRKATERFAVTLLVVALVVAFVPVRYIVLLGFWETFTRYSPLRRASTERWMRRLRDWWFSIPAAPVILERVSEDKKKR</sequence>
<name>A0ABR0X274_REHGL</name>
<evidence type="ECO:0000313" key="2">
    <source>
        <dbReference type="EMBL" id="KAK6153519.1"/>
    </source>
</evidence>
<dbReference type="PANTHER" id="PTHR31860">
    <property type="entry name" value="HEAT-INDUCIBLE TRANSCRIPTION REPRESSOR (DUF639)-RELATED"/>
    <property type="match status" value="1"/>
</dbReference>
<keyword evidence="1" id="KW-0812">Transmembrane</keyword>
<protein>
    <submittedName>
        <fullName evidence="2">Uncharacterized protein</fullName>
    </submittedName>
</protein>
<organism evidence="2 3">
    <name type="scientific">Rehmannia glutinosa</name>
    <name type="common">Chinese foxglove</name>
    <dbReference type="NCBI Taxonomy" id="99300"/>
    <lineage>
        <taxon>Eukaryota</taxon>
        <taxon>Viridiplantae</taxon>
        <taxon>Streptophyta</taxon>
        <taxon>Embryophyta</taxon>
        <taxon>Tracheophyta</taxon>
        <taxon>Spermatophyta</taxon>
        <taxon>Magnoliopsida</taxon>
        <taxon>eudicotyledons</taxon>
        <taxon>Gunneridae</taxon>
        <taxon>Pentapetalae</taxon>
        <taxon>asterids</taxon>
        <taxon>lamiids</taxon>
        <taxon>Lamiales</taxon>
        <taxon>Orobanchaceae</taxon>
        <taxon>Rehmannieae</taxon>
        <taxon>Rehmannia</taxon>
    </lineage>
</organism>